<dbReference type="InterPro" id="IPR050330">
    <property type="entry name" value="Bact_OuterMem_StrucFunc"/>
</dbReference>
<dbReference type="CDD" id="cd07185">
    <property type="entry name" value="OmpA_C-like"/>
    <property type="match status" value="1"/>
</dbReference>
<keyword evidence="3" id="KW-0998">Cell outer membrane</keyword>
<evidence type="ECO:0000259" key="6">
    <source>
        <dbReference type="PROSITE" id="PS51123"/>
    </source>
</evidence>
<protein>
    <submittedName>
        <fullName evidence="7">OmpA family protein</fullName>
    </submittedName>
</protein>
<dbReference type="Gene3D" id="3.30.1330.60">
    <property type="entry name" value="OmpA-like domain"/>
    <property type="match status" value="1"/>
</dbReference>
<dbReference type="PANTHER" id="PTHR30329:SF21">
    <property type="entry name" value="LIPOPROTEIN YIAD-RELATED"/>
    <property type="match status" value="1"/>
</dbReference>
<sequence>MAGLAFRILAVGACAAALYVTPASAEPREIQGIVVTNQNGQLTIKTPAGNQTYSLPADARIRSVSGPLGGQKETVPAASLLPGLPVVLDGDDAGGQFVIKDIEYKAKDYKTAAQIQAGVEETARRSDELRSAYSKMGEWDIRAEENIYFKSGSAVVSASDKQKLSALAGNAASMKGYVISVLGYADPTGNAAANQKLSDRRAQTVINYLKQSGKVLPGRVLGASAMGQMNIPVEKANSASMQGARKVTVRVLTSAAHLQN</sequence>
<dbReference type="Pfam" id="PF00691">
    <property type="entry name" value="OmpA"/>
    <property type="match status" value="1"/>
</dbReference>
<feature type="signal peptide" evidence="5">
    <location>
        <begin position="1"/>
        <end position="25"/>
    </location>
</feature>
<feature type="chain" id="PRO_5045287219" evidence="5">
    <location>
        <begin position="26"/>
        <end position="260"/>
    </location>
</feature>
<keyword evidence="5" id="KW-0732">Signal</keyword>
<gene>
    <name evidence="7" type="ORF">LZ016_10785</name>
</gene>
<dbReference type="Proteomes" id="UP001203058">
    <property type="component" value="Unassembled WGS sequence"/>
</dbReference>
<dbReference type="InterPro" id="IPR006664">
    <property type="entry name" value="OMP_bac"/>
</dbReference>
<proteinExistence type="predicted"/>
<evidence type="ECO:0000313" key="8">
    <source>
        <dbReference type="Proteomes" id="UP001203058"/>
    </source>
</evidence>
<dbReference type="InterPro" id="IPR006665">
    <property type="entry name" value="OmpA-like"/>
</dbReference>
<dbReference type="EMBL" id="JAKZHW010000001">
    <property type="protein sequence ID" value="MCH8616583.1"/>
    <property type="molecule type" value="Genomic_DNA"/>
</dbReference>
<dbReference type="InterPro" id="IPR036737">
    <property type="entry name" value="OmpA-like_sf"/>
</dbReference>
<dbReference type="SUPFAM" id="SSF103088">
    <property type="entry name" value="OmpA-like"/>
    <property type="match status" value="1"/>
</dbReference>
<accession>A0ABS9VNN4</accession>
<reference evidence="7 8" key="1">
    <citation type="submission" date="2022-03" db="EMBL/GenBank/DDBJ databases">
        <authorList>
            <person name="Jo J.-H."/>
            <person name="Im W.-T."/>
        </authorList>
    </citation>
    <scope>NUCLEOTIDE SEQUENCE [LARGE SCALE GENOMIC DNA]</scope>
    <source>
        <strain evidence="7 8">SM33</strain>
    </source>
</reference>
<dbReference type="PROSITE" id="PS51123">
    <property type="entry name" value="OMPA_2"/>
    <property type="match status" value="1"/>
</dbReference>
<evidence type="ECO:0000256" key="5">
    <source>
        <dbReference type="SAM" id="SignalP"/>
    </source>
</evidence>
<feature type="domain" description="OmpA-like" evidence="6">
    <location>
        <begin position="136"/>
        <end position="255"/>
    </location>
</feature>
<dbReference type="PRINTS" id="PR01021">
    <property type="entry name" value="OMPADOMAIN"/>
</dbReference>
<evidence type="ECO:0000256" key="3">
    <source>
        <dbReference type="ARBA" id="ARBA00023237"/>
    </source>
</evidence>
<comment type="caution">
    <text evidence="7">The sequence shown here is derived from an EMBL/GenBank/DDBJ whole genome shotgun (WGS) entry which is preliminary data.</text>
</comment>
<organism evidence="7 8">
    <name type="scientific">Sphingomonas telluris</name>
    <dbReference type="NCBI Taxonomy" id="2907998"/>
    <lineage>
        <taxon>Bacteria</taxon>
        <taxon>Pseudomonadati</taxon>
        <taxon>Pseudomonadota</taxon>
        <taxon>Alphaproteobacteria</taxon>
        <taxon>Sphingomonadales</taxon>
        <taxon>Sphingomonadaceae</taxon>
        <taxon>Sphingomonas</taxon>
    </lineage>
</organism>
<keyword evidence="2 4" id="KW-0472">Membrane</keyword>
<comment type="subcellular location">
    <subcellularLocation>
        <location evidence="1">Cell outer membrane</location>
    </subcellularLocation>
</comment>
<evidence type="ECO:0000256" key="1">
    <source>
        <dbReference type="ARBA" id="ARBA00004442"/>
    </source>
</evidence>
<evidence type="ECO:0000313" key="7">
    <source>
        <dbReference type="EMBL" id="MCH8616583.1"/>
    </source>
</evidence>
<evidence type="ECO:0000256" key="4">
    <source>
        <dbReference type="PROSITE-ProRule" id="PRU00473"/>
    </source>
</evidence>
<name>A0ABS9VNN4_9SPHN</name>
<evidence type="ECO:0000256" key="2">
    <source>
        <dbReference type="ARBA" id="ARBA00023136"/>
    </source>
</evidence>
<dbReference type="PANTHER" id="PTHR30329">
    <property type="entry name" value="STATOR ELEMENT OF FLAGELLAR MOTOR COMPLEX"/>
    <property type="match status" value="1"/>
</dbReference>
<keyword evidence="8" id="KW-1185">Reference proteome</keyword>
<dbReference type="RefSeq" id="WP_241447376.1">
    <property type="nucleotide sequence ID" value="NZ_JAKZHW010000001.1"/>
</dbReference>